<dbReference type="Proteomes" id="UP001267878">
    <property type="component" value="Unassembled WGS sequence"/>
</dbReference>
<feature type="chain" id="PRO_5046864807" evidence="1">
    <location>
        <begin position="28"/>
        <end position="160"/>
    </location>
</feature>
<comment type="caution">
    <text evidence="2">The sequence shown here is derived from an EMBL/GenBank/DDBJ whole genome shotgun (WGS) entry which is preliminary data.</text>
</comment>
<feature type="signal peptide" evidence="1">
    <location>
        <begin position="1"/>
        <end position="27"/>
    </location>
</feature>
<organism evidence="2 3">
    <name type="scientific">Agrilutibacter niabensis</name>
    <dbReference type="NCBI Taxonomy" id="380628"/>
    <lineage>
        <taxon>Bacteria</taxon>
        <taxon>Pseudomonadati</taxon>
        <taxon>Pseudomonadota</taxon>
        <taxon>Gammaproteobacteria</taxon>
        <taxon>Lysobacterales</taxon>
        <taxon>Lysobacteraceae</taxon>
        <taxon>Agrilutibacter</taxon>
    </lineage>
</organism>
<name>A0ABU1VJP5_9GAMM</name>
<dbReference type="EMBL" id="JAVDVW010000001">
    <property type="protein sequence ID" value="MDR7097669.1"/>
    <property type="molecule type" value="Genomic_DNA"/>
</dbReference>
<dbReference type="RefSeq" id="WP_310050687.1">
    <property type="nucleotide sequence ID" value="NZ_JAVDVW010000001.1"/>
</dbReference>
<gene>
    <name evidence="2" type="ORF">J2X04_000016</name>
</gene>
<keyword evidence="3" id="KW-1185">Reference proteome</keyword>
<keyword evidence="1" id="KW-0732">Signal</keyword>
<evidence type="ECO:0000313" key="3">
    <source>
        <dbReference type="Proteomes" id="UP001267878"/>
    </source>
</evidence>
<protein>
    <submittedName>
        <fullName evidence="2">Uncharacterized protein</fullName>
    </submittedName>
</protein>
<evidence type="ECO:0000256" key="1">
    <source>
        <dbReference type="SAM" id="SignalP"/>
    </source>
</evidence>
<evidence type="ECO:0000313" key="2">
    <source>
        <dbReference type="EMBL" id="MDR7097669.1"/>
    </source>
</evidence>
<sequence>MKKPFRTLLLGGCVPLGLALAVAGVMANEPATALLLEESPSCVQARLGRVSVHLGSREPNDRTGMAPASVSYRKAFAELVQAAEARGADAVVLRSHEADYVGKGARQPRRPTWLYLEGAAVRLKPPVQFCHLVIIDPAEFERRARAAVREDVQTDTGKSF</sequence>
<reference evidence="2 3" key="1">
    <citation type="submission" date="2023-07" db="EMBL/GenBank/DDBJ databases">
        <title>Sorghum-associated microbial communities from plants grown in Nebraska, USA.</title>
        <authorList>
            <person name="Schachtman D."/>
        </authorList>
    </citation>
    <scope>NUCLEOTIDE SEQUENCE [LARGE SCALE GENOMIC DNA]</scope>
    <source>
        <strain evidence="2 3">BE187</strain>
    </source>
</reference>
<proteinExistence type="predicted"/>
<accession>A0ABU1VJP5</accession>